<feature type="region of interest" description="Disordered" evidence="1">
    <location>
        <begin position="1"/>
        <end position="22"/>
    </location>
</feature>
<dbReference type="AlphaFoldDB" id="A0ABD1QAD0"/>
<reference evidence="3" key="1">
    <citation type="submission" date="2024-07" db="EMBL/GenBank/DDBJ databases">
        <title>Two chromosome-level genome assemblies of Korean endemic species Abeliophyllum distichum and Forsythia ovata (Oleaceae).</title>
        <authorList>
            <person name="Jang H."/>
        </authorList>
    </citation>
    <scope>NUCLEOTIDE SEQUENCE [LARGE SCALE GENOMIC DNA]</scope>
</reference>
<name>A0ABD1QAD0_9LAMI</name>
<feature type="region of interest" description="Disordered" evidence="1">
    <location>
        <begin position="69"/>
        <end position="123"/>
    </location>
</feature>
<dbReference type="EMBL" id="JBFOLJ010000015">
    <property type="protein sequence ID" value="KAL2473101.1"/>
    <property type="molecule type" value="Genomic_DNA"/>
</dbReference>
<comment type="caution">
    <text evidence="2">The sequence shown here is derived from an EMBL/GenBank/DDBJ whole genome shotgun (WGS) entry which is preliminary data.</text>
</comment>
<gene>
    <name evidence="2" type="ORF">Fot_48837</name>
</gene>
<feature type="compositionally biased region" description="Polar residues" evidence="1">
    <location>
        <begin position="114"/>
        <end position="123"/>
    </location>
</feature>
<accession>A0ABD1QAD0</accession>
<evidence type="ECO:0000256" key="1">
    <source>
        <dbReference type="SAM" id="MobiDB-lite"/>
    </source>
</evidence>
<feature type="compositionally biased region" description="Basic residues" evidence="1">
    <location>
        <begin position="78"/>
        <end position="93"/>
    </location>
</feature>
<proteinExistence type="predicted"/>
<protein>
    <submittedName>
        <fullName evidence="2">FRIGIDA-like protein 1</fullName>
    </submittedName>
</protein>
<organism evidence="2 3">
    <name type="scientific">Forsythia ovata</name>
    <dbReference type="NCBI Taxonomy" id="205694"/>
    <lineage>
        <taxon>Eukaryota</taxon>
        <taxon>Viridiplantae</taxon>
        <taxon>Streptophyta</taxon>
        <taxon>Embryophyta</taxon>
        <taxon>Tracheophyta</taxon>
        <taxon>Spermatophyta</taxon>
        <taxon>Magnoliopsida</taxon>
        <taxon>eudicotyledons</taxon>
        <taxon>Gunneridae</taxon>
        <taxon>Pentapetalae</taxon>
        <taxon>asterids</taxon>
        <taxon>lamiids</taxon>
        <taxon>Lamiales</taxon>
        <taxon>Oleaceae</taxon>
        <taxon>Forsythieae</taxon>
        <taxon>Forsythia</taxon>
    </lineage>
</organism>
<evidence type="ECO:0000313" key="2">
    <source>
        <dbReference type="EMBL" id="KAL2473101.1"/>
    </source>
</evidence>
<sequence>MEGEMIVVSGINGGDEENGEKEKSCLIDTKKLAQKVRKTGKHSRQLLSQYPKDGLVTCIESLEKEKTDRSQCAAKAVSKPKKLKPKHRKKWREKQRQAAAGLSTIKKNDPHNSAIPSSQSSHLQSAGLLSDHVAPYIGPPAVAYGMPGPLQAAAPYVSSFADLYGIPGGTLDVPWNLNSTASNLYPSEQHIELSHYDRTIGNGGYDVPPQYHPAYYPQ</sequence>
<keyword evidence="3" id="KW-1185">Reference proteome</keyword>
<dbReference type="Proteomes" id="UP001604277">
    <property type="component" value="Unassembled WGS sequence"/>
</dbReference>
<evidence type="ECO:0000313" key="3">
    <source>
        <dbReference type="Proteomes" id="UP001604277"/>
    </source>
</evidence>